<proteinExistence type="predicted"/>
<sequence length="411" mass="44575">MTPAISARSPTPAFSVWRRRSSPSIPDRWRPALLVTAAVAVGWIGWSGHVLMLPLAMLFPLLWACSPTRNAAAFVSMGYFLAASRGLPQGIATFFGASVWAGILLWMLASLSFVAVHAVFWTPRPGWRRALRYLFAAVLMAVPPFGIVGWAHPITAAGVLFPGWGWWGVFATTASLAVMTTRFRPAAAIALGGFWLWSVASWTSPTLPEGWSGVDTRLGAGLGRDGALERHRELLSHVSTRMGEGAKVLVLPESALGPLTPTVERFWLDALTNLDVIVIAGAAVLNRDGYDNVMAETGPRGGGIRYRARMPVPISMWQPWRAWFSASGGARATFFGEPVIEVAGRGVAPLICYEQLLVWPVLQSALHRPDVIVGISNAWWATKTSVPSIQIASLKAWSRLFGIPLVTAFNR</sequence>
<dbReference type="NCBIfam" id="NF010398">
    <property type="entry name" value="PRK13825.1-2"/>
    <property type="match status" value="1"/>
</dbReference>
<keyword evidence="1" id="KW-1133">Transmembrane helix</keyword>
<dbReference type="InterPro" id="IPR016707">
    <property type="entry name" value="Conjugal_tfr_TraB_rhizob"/>
</dbReference>
<dbReference type="Gene3D" id="3.60.110.10">
    <property type="entry name" value="Carbon-nitrogen hydrolase"/>
    <property type="match status" value="1"/>
</dbReference>
<dbReference type="PROSITE" id="PS50263">
    <property type="entry name" value="CN_HYDROLASE"/>
    <property type="match status" value="1"/>
</dbReference>
<evidence type="ECO:0000259" key="2">
    <source>
        <dbReference type="PROSITE" id="PS50263"/>
    </source>
</evidence>
<reference evidence="3 4" key="1">
    <citation type="submission" date="2017-08" db="EMBL/GenBank/DDBJ databases">
        <title>Infants hospitalized years apart are colonized by the same room-sourced microbial strains.</title>
        <authorList>
            <person name="Brooks B."/>
            <person name="Olm M.R."/>
            <person name="Firek B.A."/>
            <person name="Baker R."/>
            <person name="Thomas B.C."/>
            <person name="Morowitz M.J."/>
            <person name="Banfield J.F."/>
        </authorList>
    </citation>
    <scope>NUCLEOTIDE SEQUENCE [LARGE SCALE GENOMIC DNA]</scope>
    <source>
        <strain evidence="3">S2_005_001_R2_27</strain>
    </source>
</reference>
<accession>A0A2W5SXF6</accession>
<keyword evidence="1" id="KW-0812">Transmembrane</keyword>
<feature type="transmembrane region" description="Helical" evidence="1">
    <location>
        <begin position="32"/>
        <end position="59"/>
    </location>
</feature>
<name>A0A2W5SXF6_ANCNO</name>
<comment type="caution">
    <text evidence="3">The sequence shown here is derived from an EMBL/GenBank/DDBJ whole genome shotgun (WGS) entry which is preliminary data.</text>
</comment>
<organism evidence="3 4">
    <name type="scientific">Ancylobacter novellus</name>
    <name type="common">Thiobacillus novellus</name>
    <dbReference type="NCBI Taxonomy" id="921"/>
    <lineage>
        <taxon>Bacteria</taxon>
        <taxon>Pseudomonadati</taxon>
        <taxon>Pseudomonadota</taxon>
        <taxon>Alphaproteobacteria</taxon>
        <taxon>Hyphomicrobiales</taxon>
        <taxon>Xanthobacteraceae</taxon>
        <taxon>Ancylobacter</taxon>
    </lineage>
</organism>
<feature type="domain" description="CN hydrolase" evidence="2">
    <location>
        <begin position="197"/>
        <end position="411"/>
    </location>
</feature>
<feature type="transmembrane region" description="Helical" evidence="1">
    <location>
        <begin position="159"/>
        <end position="179"/>
    </location>
</feature>
<dbReference type="PIRSF" id="PIRSF017932">
    <property type="entry name" value="Conjugal_transfer_TraB_rhizob"/>
    <property type="match status" value="1"/>
</dbReference>
<keyword evidence="1" id="KW-0472">Membrane</keyword>
<evidence type="ECO:0000256" key="1">
    <source>
        <dbReference type="SAM" id="Phobius"/>
    </source>
</evidence>
<protein>
    <submittedName>
        <fullName evidence="3">Conjugal transfer protein TraB</fullName>
    </submittedName>
</protein>
<feature type="transmembrane region" description="Helical" evidence="1">
    <location>
        <begin position="71"/>
        <end position="87"/>
    </location>
</feature>
<dbReference type="EMBL" id="QFQD01000089">
    <property type="protein sequence ID" value="PZQ79410.1"/>
    <property type="molecule type" value="Genomic_DNA"/>
</dbReference>
<dbReference type="InterPro" id="IPR036526">
    <property type="entry name" value="C-N_Hydrolase_sf"/>
</dbReference>
<dbReference type="AlphaFoldDB" id="A0A2W5SXF6"/>
<dbReference type="GO" id="GO:0016020">
    <property type="term" value="C:membrane"/>
    <property type="evidence" value="ECO:0007669"/>
    <property type="project" value="InterPro"/>
</dbReference>
<dbReference type="SUPFAM" id="SSF56317">
    <property type="entry name" value="Carbon-nitrogen hydrolase"/>
    <property type="match status" value="1"/>
</dbReference>
<dbReference type="Proteomes" id="UP000248887">
    <property type="component" value="Unassembled WGS sequence"/>
</dbReference>
<feature type="transmembrane region" description="Helical" evidence="1">
    <location>
        <begin position="133"/>
        <end position="153"/>
    </location>
</feature>
<evidence type="ECO:0000313" key="3">
    <source>
        <dbReference type="EMBL" id="PZQ79410.1"/>
    </source>
</evidence>
<feature type="transmembrane region" description="Helical" evidence="1">
    <location>
        <begin position="99"/>
        <end position="121"/>
    </location>
</feature>
<gene>
    <name evidence="3" type="ORF">DI549_20205</name>
</gene>
<dbReference type="Pfam" id="PF00795">
    <property type="entry name" value="CN_hydrolase"/>
    <property type="match status" value="1"/>
</dbReference>
<evidence type="ECO:0000313" key="4">
    <source>
        <dbReference type="Proteomes" id="UP000248887"/>
    </source>
</evidence>
<dbReference type="InterPro" id="IPR003010">
    <property type="entry name" value="C-N_Hydrolase"/>
</dbReference>